<evidence type="ECO:0000313" key="4">
    <source>
        <dbReference type="Proteomes" id="UP000266113"/>
    </source>
</evidence>
<dbReference type="EMBL" id="QXIY01000015">
    <property type="protein sequence ID" value="RIE17043.1"/>
    <property type="molecule type" value="Genomic_DNA"/>
</dbReference>
<comment type="caution">
    <text evidence="3">The sequence shown here is derived from an EMBL/GenBank/DDBJ whole genome shotgun (WGS) entry which is preliminary data.</text>
</comment>
<keyword evidence="1" id="KW-1133">Transmembrane helix</keyword>
<proteinExistence type="predicted"/>
<dbReference type="InterPro" id="IPR018911">
    <property type="entry name" value="Gmad2_Ig-like_dom"/>
</dbReference>
<accession>A0A398DSC7</accession>
<dbReference type="Pfam" id="PF10648">
    <property type="entry name" value="Gmad2"/>
    <property type="match status" value="1"/>
</dbReference>
<keyword evidence="1" id="KW-0472">Membrane</keyword>
<evidence type="ECO:0000259" key="2">
    <source>
        <dbReference type="Pfam" id="PF10648"/>
    </source>
</evidence>
<dbReference type="Proteomes" id="UP000266113">
    <property type="component" value="Unassembled WGS sequence"/>
</dbReference>
<feature type="domain" description="Bacterial spore germination immunoglobulin-like" evidence="2">
    <location>
        <begin position="63"/>
        <end position="167"/>
    </location>
</feature>
<keyword evidence="4" id="KW-1185">Reference proteome</keyword>
<dbReference type="OrthoDB" id="1357684at2"/>
<keyword evidence="1" id="KW-0812">Transmembrane</keyword>
<reference evidence="3 4" key="1">
    <citation type="submission" date="2018-09" db="EMBL/GenBank/DDBJ databases">
        <title>Discovery and Ecogenomic Context for Candidatus Cryosericales, a Global Caldiserica Order Active in Thawing Permafrost.</title>
        <authorList>
            <person name="Martinez M.A."/>
            <person name="Woodcroft B.J."/>
            <person name="Ignacio Espinoza J.C."/>
            <person name="Zayed A."/>
            <person name="Singleton C.M."/>
            <person name="Boyd J."/>
            <person name="Li Y.-F."/>
            <person name="Purvine S."/>
            <person name="Maughan H."/>
            <person name="Hodgkins S.B."/>
            <person name="Anderson D."/>
            <person name="Sederholm M."/>
            <person name="Temperton B."/>
            <person name="Saleska S.R."/>
            <person name="Tyson G.W."/>
            <person name="Rich V.I."/>
        </authorList>
    </citation>
    <scope>NUCLEOTIDE SEQUENCE [LARGE SCALE GENOMIC DNA]</scope>
    <source>
        <strain evidence="3 4">SMC1</strain>
    </source>
</reference>
<dbReference type="AlphaFoldDB" id="A0A398DSC7"/>
<evidence type="ECO:0000313" key="3">
    <source>
        <dbReference type="EMBL" id="RIE17043.1"/>
    </source>
</evidence>
<sequence length="182" mass="19596">MDSRIRGNDRWEDSRTYLATKTLGCYTAVKVVPMRRSTVLLLFILLLSIAGCSSGPMESHEGNVKVTLPARQETVTFVKQVDGSWKSSVRTTGSARAFEATVSWEAMQQLSPDVLTSLGQGSFMTSAGAPEFGTFDQTLMLVSAASEPAPDGKGTLRIFITSMKDGSQQDIVDIPVVLTSAP</sequence>
<feature type="transmembrane region" description="Helical" evidence="1">
    <location>
        <begin position="39"/>
        <end position="57"/>
    </location>
</feature>
<evidence type="ECO:0000256" key="1">
    <source>
        <dbReference type="SAM" id="Phobius"/>
    </source>
</evidence>
<gene>
    <name evidence="3" type="ORF">SMC1_03565</name>
</gene>
<name>A0A398DSC7_9BACT</name>
<protein>
    <recommendedName>
        <fullName evidence="2">Bacterial spore germination immunoglobulin-like domain-containing protein</fullName>
    </recommendedName>
</protein>
<organism evidence="3 4">
    <name type="scientific">Candidatus Cryosericum septentrionale</name>
    <dbReference type="NCBI Taxonomy" id="2290913"/>
    <lineage>
        <taxon>Bacteria</taxon>
        <taxon>Pseudomonadati</taxon>
        <taxon>Caldisericota/Cryosericota group</taxon>
        <taxon>Candidatus Cryosericota</taxon>
        <taxon>Candidatus Cryosericia</taxon>
        <taxon>Candidatus Cryosericales</taxon>
        <taxon>Candidatus Cryosericaceae</taxon>
        <taxon>Candidatus Cryosericum</taxon>
    </lineage>
</organism>